<dbReference type="Gene3D" id="3.40.190.10">
    <property type="entry name" value="Periplasmic binding protein-like II"/>
    <property type="match status" value="2"/>
</dbReference>
<dbReference type="RefSeq" id="WP_065852393.1">
    <property type="nucleotide sequence ID" value="NZ_LYPC01000014.1"/>
</dbReference>
<dbReference type="InterPro" id="IPR050490">
    <property type="entry name" value="Bact_solute-bd_prot1"/>
</dbReference>
<dbReference type="EMBL" id="LYPC01000014">
    <property type="protein sequence ID" value="OCT15483.1"/>
    <property type="molecule type" value="Genomic_DNA"/>
</dbReference>
<name>A0A1C1A4K4_9BACL</name>
<dbReference type="AlphaFoldDB" id="A0A1C1A4K4"/>
<dbReference type="STRING" id="512399.A8709_15515"/>
<dbReference type="Pfam" id="PF01547">
    <property type="entry name" value="SBP_bac_1"/>
    <property type="match status" value="1"/>
</dbReference>
<dbReference type="PROSITE" id="PS51257">
    <property type="entry name" value="PROKAR_LIPOPROTEIN"/>
    <property type="match status" value="1"/>
</dbReference>
<proteinExistence type="inferred from homology"/>
<dbReference type="InterPro" id="IPR006059">
    <property type="entry name" value="SBP"/>
</dbReference>
<dbReference type="SUPFAM" id="SSF53850">
    <property type="entry name" value="Periplasmic binding protein-like II"/>
    <property type="match status" value="1"/>
</dbReference>
<accession>A0A1C1A4K4</accession>
<dbReference type="PANTHER" id="PTHR43649">
    <property type="entry name" value="ARABINOSE-BINDING PROTEIN-RELATED"/>
    <property type="match status" value="1"/>
</dbReference>
<dbReference type="PANTHER" id="PTHR43649:SF29">
    <property type="entry name" value="OSMOPROTECTIVE COMPOUNDS-BINDING PROTEIN GGTB"/>
    <property type="match status" value="1"/>
</dbReference>
<reference evidence="5" key="1">
    <citation type="submission" date="2016-05" db="EMBL/GenBank/DDBJ databases">
        <title>Paenibacillus oryzae. sp. nov., isolated from the rice root.</title>
        <authorList>
            <person name="Zhang J."/>
            <person name="Zhang X."/>
        </authorList>
    </citation>
    <scope>NUCLEOTIDE SEQUENCE [LARGE SCALE GENOMIC DNA]</scope>
    <source>
        <strain evidence="5">KCTC13222</strain>
    </source>
</reference>
<keyword evidence="3" id="KW-0732">Signal</keyword>
<evidence type="ECO:0000313" key="5">
    <source>
        <dbReference type="Proteomes" id="UP000093309"/>
    </source>
</evidence>
<keyword evidence="5" id="KW-1185">Reference proteome</keyword>
<evidence type="ECO:0000256" key="1">
    <source>
        <dbReference type="ARBA" id="ARBA00008520"/>
    </source>
</evidence>
<protein>
    <recommendedName>
        <fullName evidence="6">ABC transporter substrate-binding protein</fullName>
    </recommendedName>
</protein>
<evidence type="ECO:0000256" key="2">
    <source>
        <dbReference type="ARBA" id="ARBA00022448"/>
    </source>
</evidence>
<dbReference type="OrthoDB" id="9798191at2"/>
<dbReference type="Proteomes" id="UP000093309">
    <property type="component" value="Unassembled WGS sequence"/>
</dbReference>
<feature type="chain" id="PRO_5038610329" description="ABC transporter substrate-binding protein" evidence="3">
    <location>
        <begin position="23"/>
        <end position="461"/>
    </location>
</feature>
<evidence type="ECO:0000256" key="3">
    <source>
        <dbReference type="SAM" id="SignalP"/>
    </source>
</evidence>
<evidence type="ECO:0008006" key="6">
    <source>
        <dbReference type="Google" id="ProtNLM"/>
    </source>
</evidence>
<organism evidence="4 5">
    <name type="scientific">Paenibacillus pectinilyticus</name>
    <dbReference type="NCBI Taxonomy" id="512399"/>
    <lineage>
        <taxon>Bacteria</taxon>
        <taxon>Bacillati</taxon>
        <taxon>Bacillota</taxon>
        <taxon>Bacilli</taxon>
        <taxon>Bacillales</taxon>
        <taxon>Paenibacillaceae</taxon>
        <taxon>Paenibacillus</taxon>
    </lineage>
</organism>
<sequence length="461" mass="50773">MSKMKAITSMALASVTVSVVLAGCGSEETSSSATKAATATAGATATATASTAAKKDVKLTFLANQDQVHEPLTALAKKFESETKISIDFQIVPSDQFSNLLNTKLNAKEGPDLWMDQGGKFRLASKAIDADNNLVDFTSEAWTSTLKPIYAEHVTANKKVVGLPYWDLGASTSWVYVYNKKIFEKLNLTVPKTYDEFINVLQKIKDSGITPIYEPGADGWHQQLPVFEMGPRINEVSPGIYDKLNANQVKLADDPNTVKLMDQINQLVVKGFYGKDYMSQQNANNYQAIASQKFAITLDHTNFGTEMVNAVKDSAVKAEDIGAFVMPFLDNQTINVNPQGPSIFAYKPGKHVAEAKQFIAYLAKPENLQYYLDNDAKFSDLPYTGLKAKPNPIVDQLMATAQNKLGTVMQSAVAYIDPQWIDTGKDVVSLFFQKTTSKGVWENVDKRREQQAKANQDPSWK</sequence>
<feature type="signal peptide" evidence="3">
    <location>
        <begin position="1"/>
        <end position="22"/>
    </location>
</feature>
<comment type="similarity">
    <text evidence="1">Belongs to the bacterial solute-binding protein 1 family.</text>
</comment>
<comment type="caution">
    <text evidence="4">The sequence shown here is derived from an EMBL/GenBank/DDBJ whole genome shotgun (WGS) entry which is preliminary data.</text>
</comment>
<evidence type="ECO:0000313" key="4">
    <source>
        <dbReference type="EMBL" id="OCT15483.1"/>
    </source>
</evidence>
<gene>
    <name evidence="4" type="ORF">A8709_15515</name>
</gene>
<keyword evidence="2" id="KW-0813">Transport</keyword>